<name>A0A7D5HQ64_9PSED</name>
<dbReference type="KEGG" id="pez:HWQ56_19580"/>
<evidence type="ECO:0000313" key="2">
    <source>
        <dbReference type="EMBL" id="QKZ05868.1"/>
    </source>
</evidence>
<sequence length="315" mass="35491">MAISIACAAPNVDGGASMLVGVKEMSGMEPEGASVDMKKNDFSWRPVALAILSIFAVCGIYVAYYFFLYSGYSNSVDKDGALIGVRAGTFGDAFGTLNALFSGLAFSGFLITLLMQRRDISDSQVENSKRQVEAQFYNVLKLQQSVVAEFDLQRTQMHVVTNQSVQIVTRGRDCFQSWLKILNRSYANALSSTREDRLREAYRELWDKHRGDLSLYFRSLYSLFKFISRSEHTDKKVLGGIARSFISDYELVVLFYNCLMPNGEKFNEYACEFAVFDNLDVSLLLDVEDVLRMKIEAFGDNSEAIKIFQTSKTIQ</sequence>
<dbReference type="AlphaFoldDB" id="A0A7D5HQ64"/>
<dbReference type="Pfam" id="PF16872">
    <property type="entry name" value="putAbiC"/>
    <property type="match status" value="1"/>
</dbReference>
<dbReference type="EMBL" id="CP056030">
    <property type="protein sequence ID" value="QKZ05868.1"/>
    <property type="molecule type" value="Genomic_DNA"/>
</dbReference>
<dbReference type="RefSeq" id="WP_176571557.1">
    <property type="nucleotide sequence ID" value="NZ_CP056030.1"/>
</dbReference>
<keyword evidence="3" id="KW-1185">Reference proteome</keyword>
<protein>
    <submittedName>
        <fullName evidence="2">Putative phage abortive infection protein</fullName>
    </submittedName>
</protein>
<keyword evidence="1" id="KW-1133">Transmembrane helix</keyword>
<organism evidence="2 3">
    <name type="scientific">Pseudomonas eucalypticola</name>
    <dbReference type="NCBI Taxonomy" id="2599595"/>
    <lineage>
        <taxon>Bacteria</taxon>
        <taxon>Pseudomonadati</taxon>
        <taxon>Pseudomonadota</taxon>
        <taxon>Gammaproteobacteria</taxon>
        <taxon>Pseudomonadales</taxon>
        <taxon>Pseudomonadaceae</taxon>
        <taxon>Pseudomonas</taxon>
    </lineage>
</organism>
<dbReference type="Proteomes" id="UP000509568">
    <property type="component" value="Chromosome"/>
</dbReference>
<proteinExistence type="predicted"/>
<accession>A0A7D5HQ64</accession>
<evidence type="ECO:0000256" key="1">
    <source>
        <dbReference type="SAM" id="Phobius"/>
    </source>
</evidence>
<reference evidence="2 3" key="1">
    <citation type="submission" date="2020-06" db="EMBL/GenBank/DDBJ databases">
        <title>Pseudomonas eucalypticola sp. nov., an endophyte of Eucalyptus dunnii leaves with biocontrol ability of eucalyptus leaf blight.</title>
        <authorList>
            <person name="Liu Y."/>
            <person name="Song Z."/>
            <person name="Zeng H."/>
            <person name="Lu M."/>
            <person name="Wang X."/>
            <person name="Lian X."/>
            <person name="Zhang Q."/>
        </authorList>
    </citation>
    <scope>NUCLEOTIDE SEQUENCE [LARGE SCALE GENOMIC DNA]</scope>
    <source>
        <strain evidence="2 3">NP-1</strain>
    </source>
</reference>
<dbReference type="InterPro" id="IPR031709">
    <property type="entry name" value="PutAbiC"/>
</dbReference>
<keyword evidence="1" id="KW-0472">Membrane</keyword>
<keyword evidence="1" id="KW-0812">Transmembrane</keyword>
<gene>
    <name evidence="2" type="ORF">HWQ56_19580</name>
</gene>
<evidence type="ECO:0000313" key="3">
    <source>
        <dbReference type="Proteomes" id="UP000509568"/>
    </source>
</evidence>
<feature type="transmembrane region" description="Helical" evidence="1">
    <location>
        <begin position="47"/>
        <end position="67"/>
    </location>
</feature>
<feature type="transmembrane region" description="Helical" evidence="1">
    <location>
        <begin position="93"/>
        <end position="114"/>
    </location>
</feature>